<sequence length="1041" mass="116146">QLAVPEMSGKRRTKQTKNQPILSRPPVQSQCGVLIADWQRLPRQLLHEQVQKDRLLARPVYSRAQSNEGVRARVVIPHVKSQERSLTFVTRETYENLDLAMEFAALLALFHIVGPLAYERKLPEPFRTAWLSMNTDAPLVMSSATHHSLHDKNQAASQVKHSTNRKAARAHFSDSQKTTVIMSREHRQMVELVCDPVADSSSSTISSLTESILETLRTVLHRDGFAKNDVSDVINAATFAPDMDIKAARRCAIDWLVSNVSEQRLPTMFRSNDTVLNVVVRGKIGAEENISIADRLRRLGYPALACQQSSELFQDYYKARLWLWQEMVQFLLPDREMDQVPPEACSEEIDAEMVALGAIYEQDFQQGVNEEGIWWRVVVSDHNVTLHVEVCPGLDYPNQVPFLDLIAPQLSVHERMTLLQCMIKNVPPSGSCITHELVDWLRANLQSTLMSARQSWPEQWLLQIVAEVKFSTPKTRLPSSETSMQNNHTVNQQLLCDLKARRSRPDYISIDVTRRKLPVTSARSDILSAIDKNPIVIICAETGSGKSTQIPAFIFDHCVERGVGSQCHVVCTQPRRISALGLADRVSVEHCEKVGSLVGYRVRLDSKISAKTHIEYVTNGVLLRRMMTDGRLCGVSHIIIDEVHERSVEIDLLLLGLRRLMLTGQRPRIDLKLILMSATAQTSLLCPYFTNCPILAVPGRTFPVQLLYAEDIVESSGYVPQARFCKPKGGSELDIFSQPNVASSFSEATMRVVSRLNFDVLNADFLTIAIWHILENFSDTGGILCFLPGAAEISSSIRNFQRSLSSHDADPNLFILLALHGSLSSSEQSRVFVEAPSGSRKIVFATNVAETSITVNDIAYVIDTGLMKQNRFDPQRNVSTLANTFIARSNAEQRMGRAGRVRSGWCLRLFSHSRFASMPLEHRPELHRISLQGVCLQLRRLLPSEVLLPDAFLLAIDPPDPVTVAHAIESLKAKGALDASTGQLTALGHHLSLLPVDVHLGKMLILSACFDCVTPIVCLAALLSIPSPVRLLVFCRQLVLV</sequence>
<dbReference type="SMART" id="SM00490">
    <property type="entry name" value="HELICc"/>
    <property type="match status" value="1"/>
</dbReference>
<evidence type="ECO:0000259" key="6">
    <source>
        <dbReference type="PROSITE" id="PS50908"/>
    </source>
</evidence>
<dbReference type="Gene3D" id="3.10.110.10">
    <property type="entry name" value="Ubiquitin Conjugating Enzyme"/>
    <property type="match status" value="1"/>
</dbReference>
<feature type="domain" description="Helicase ATP-binding" evidence="7">
    <location>
        <begin position="527"/>
        <end position="698"/>
    </location>
</feature>
<dbReference type="SUPFAM" id="SSF54495">
    <property type="entry name" value="UBC-like"/>
    <property type="match status" value="1"/>
</dbReference>
<dbReference type="PANTHER" id="PTHR18934:SF145">
    <property type="entry name" value="ATP-DEPENDENT RNA HELICASE DHX57-RELATED"/>
    <property type="match status" value="1"/>
</dbReference>
<reference evidence="9" key="1">
    <citation type="submission" date="2015-04" db="EMBL/GenBank/DDBJ databases">
        <title>The genome sequence of the plant pathogenic Rhizarian Plasmodiophora brassicae reveals insights in its biotrophic life cycle and the origin of chitin synthesis.</title>
        <authorList>
            <person name="Schwelm A."/>
            <person name="Fogelqvist J."/>
            <person name="Knaust A."/>
            <person name="Julke S."/>
            <person name="Lilja T."/>
            <person name="Dhandapani V."/>
            <person name="Bonilla-Rosso G."/>
            <person name="Karlsson M."/>
            <person name="Shevchenko A."/>
            <person name="Choi S.R."/>
            <person name="Kim H.G."/>
            <person name="Park J.Y."/>
            <person name="Lim Y.P."/>
            <person name="Ludwig-Muller J."/>
            <person name="Dixelius C."/>
        </authorList>
    </citation>
    <scope>NUCLEOTIDE SEQUENCE</scope>
    <source>
        <tissue evidence="9">Potato root galls</tissue>
    </source>
</reference>
<evidence type="ECO:0000256" key="4">
    <source>
        <dbReference type="ARBA" id="ARBA00022840"/>
    </source>
</evidence>
<dbReference type="EC" id="3.6.4.13" evidence="1"/>
<dbReference type="InterPro" id="IPR027417">
    <property type="entry name" value="P-loop_NTPase"/>
</dbReference>
<dbReference type="InterPro" id="IPR016135">
    <property type="entry name" value="UBQ-conjugating_enzyme/RWD"/>
</dbReference>
<dbReference type="InterPro" id="IPR048333">
    <property type="entry name" value="HA2_WH"/>
</dbReference>
<dbReference type="InterPro" id="IPR007502">
    <property type="entry name" value="Helicase-assoc_dom"/>
</dbReference>
<dbReference type="CDD" id="cd17917">
    <property type="entry name" value="DEXHc_RHA-like"/>
    <property type="match status" value="1"/>
</dbReference>
<evidence type="ECO:0000313" key="9">
    <source>
        <dbReference type="EMBL" id="CRZ06302.1"/>
    </source>
</evidence>
<keyword evidence="3" id="KW-0378">Hydrolase</keyword>
<feature type="domain" description="Helicase C-terminal" evidence="8">
    <location>
        <begin position="769"/>
        <end position="942"/>
    </location>
</feature>
<dbReference type="InterPro" id="IPR014001">
    <property type="entry name" value="Helicase_ATP-bd"/>
</dbReference>
<dbReference type="GO" id="GO:0003724">
    <property type="term" value="F:RNA helicase activity"/>
    <property type="evidence" value="ECO:0007669"/>
    <property type="project" value="UniProtKB-EC"/>
</dbReference>
<keyword evidence="4" id="KW-0067">ATP-binding</keyword>
<dbReference type="InterPro" id="IPR011545">
    <property type="entry name" value="DEAD/DEAH_box_helicase_dom"/>
</dbReference>
<dbReference type="EMBL" id="HACM01005860">
    <property type="protein sequence ID" value="CRZ06302.1"/>
    <property type="molecule type" value="Transcribed_RNA"/>
</dbReference>
<dbReference type="Pfam" id="PF04408">
    <property type="entry name" value="WHD_HA2"/>
    <property type="match status" value="1"/>
</dbReference>
<keyword evidence="2" id="KW-0547">Nucleotide-binding</keyword>
<dbReference type="PANTHER" id="PTHR18934">
    <property type="entry name" value="ATP-DEPENDENT RNA HELICASE"/>
    <property type="match status" value="1"/>
</dbReference>
<evidence type="ECO:0000256" key="2">
    <source>
        <dbReference type="ARBA" id="ARBA00022741"/>
    </source>
</evidence>
<dbReference type="InterPro" id="IPR006575">
    <property type="entry name" value="RWD_dom"/>
</dbReference>
<dbReference type="InterPro" id="IPR002464">
    <property type="entry name" value="DNA/RNA_helicase_DEAH_CS"/>
</dbReference>
<dbReference type="PROSITE" id="PS51194">
    <property type="entry name" value="HELICASE_CTER"/>
    <property type="match status" value="1"/>
</dbReference>
<accession>A0A0H5QX52</accession>
<evidence type="ECO:0000256" key="5">
    <source>
        <dbReference type="SAM" id="MobiDB-lite"/>
    </source>
</evidence>
<dbReference type="PROSITE" id="PS51192">
    <property type="entry name" value="HELICASE_ATP_BIND_1"/>
    <property type="match status" value="1"/>
</dbReference>
<dbReference type="CDD" id="cd18791">
    <property type="entry name" value="SF2_C_RHA"/>
    <property type="match status" value="1"/>
</dbReference>
<protein>
    <recommendedName>
        <fullName evidence="1">RNA helicase</fullName>
        <ecNumber evidence="1">3.6.4.13</ecNumber>
    </recommendedName>
</protein>
<dbReference type="PROSITE" id="PS50908">
    <property type="entry name" value="RWD"/>
    <property type="match status" value="1"/>
</dbReference>
<dbReference type="PROSITE" id="PS00690">
    <property type="entry name" value="DEAH_ATP_HELICASE"/>
    <property type="match status" value="1"/>
</dbReference>
<organism evidence="9">
    <name type="scientific">Spongospora subterranea</name>
    <dbReference type="NCBI Taxonomy" id="70186"/>
    <lineage>
        <taxon>Eukaryota</taxon>
        <taxon>Sar</taxon>
        <taxon>Rhizaria</taxon>
        <taxon>Endomyxa</taxon>
        <taxon>Phytomyxea</taxon>
        <taxon>Plasmodiophorida</taxon>
        <taxon>Plasmodiophoridae</taxon>
        <taxon>Spongospora</taxon>
    </lineage>
</organism>
<dbReference type="GO" id="GO:0005524">
    <property type="term" value="F:ATP binding"/>
    <property type="evidence" value="ECO:0007669"/>
    <property type="project" value="UniProtKB-KW"/>
</dbReference>
<feature type="region of interest" description="Disordered" evidence="5">
    <location>
        <begin position="1"/>
        <end position="25"/>
    </location>
</feature>
<dbReference type="Pfam" id="PF00270">
    <property type="entry name" value="DEAD"/>
    <property type="match status" value="1"/>
</dbReference>
<dbReference type="Gene3D" id="1.20.120.1080">
    <property type="match status" value="1"/>
</dbReference>
<dbReference type="SMART" id="SM00487">
    <property type="entry name" value="DEXDc"/>
    <property type="match status" value="1"/>
</dbReference>
<feature type="compositionally biased region" description="Polar residues" evidence="5">
    <location>
        <begin position="16"/>
        <end position="25"/>
    </location>
</feature>
<dbReference type="GO" id="GO:0003723">
    <property type="term" value="F:RNA binding"/>
    <property type="evidence" value="ECO:0007669"/>
    <property type="project" value="TreeGrafter"/>
</dbReference>
<dbReference type="AlphaFoldDB" id="A0A0H5QX52"/>
<name>A0A0H5QX52_9EUKA</name>
<evidence type="ECO:0000259" key="7">
    <source>
        <dbReference type="PROSITE" id="PS51192"/>
    </source>
</evidence>
<proteinExistence type="predicted"/>
<evidence type="ECO:0000256" key="3">
    <source>
        <dbReference type="ARBA" id="ARBA00022801"/>
    </source>
</evidence>
<dbReference type="Pfam" id="PF00271">
    <property type="entry name" value="Helicase_C"/>
    <property type="match status" value="1"/>
</dbReference>
<feature type="domain" description="RWD" evidence="6">
    <location>
        <begin position="351"/>
        <end position="448"/>
    </location>
</feature>
<feature type="non-terminal residue" evidence="9">
    <location>
        <position position="1"/>
    </location>
</feature>
<dbReference type="GO" id="GO:0016787">
    <property type="term" value="F:hydrolase activity"/>
    <property type="evidence" value="ECO:0007669"/>
    <property type="project" value="UniProtKB-KW"/>
</dbReference>
<evidence type="ECO:0000259" key="8">
    <source>
        <dbReference type="PROSITE" id="PS51194"/>
    </source>
</evidence>
<dbReference type="InterPro" id="IPR001650">
    <property type="entry name" value="Helicase_C-like"/>
</dbReference>
<evidence type="ECO:0000256" key="1">
    <source>
        <dbReference type="ARBA" id="ARBA00012552"/>
    </source>
</evidence>
<dbReference type="SUPFAM" id="SSF52540">
    <property type="entry name" value="P-loop containing nucleoside triphosphate hydrolases"/>
    <property type="match status" value="1"/>
</dbReference>
<dbReference type="Gene3D" id="3.40.50.300">
    <property type="entry name" value="P-loop containing nucleotide triphosphate hydrolases"/>
    <property type="match status" value="2"/>
</dbReference>
<dbReference type="SMART" id="SM00847">
    <property type="entry name" value="HA2"/>
    <property type="match status" value="1"/>
</dbReference>